<keyword evidence="5" id="KW-1185">Reference proteome</keyword>
<evidence type="ECO:0000256" key="1">
    <source>
        <dbReference type="ARBA" id="ARBA00004123"/>
    </source>
</evidence>
<dbReference type="GeneTree" id="ENSGT01130000278705"/>
<evidence type="ECO:0000313" key="5">
    <source>
        <dbReference type="Proteomes" id="UP001501920"/>
    </source>
</evidence>
<dbReference type="PROSITE" id="PS50013">
    <property type="entry name" value="CHROMO_2"/>
    <property type="match status" value="1"/>
</dbReference>
<comment type="subcellular location">
    <subcellularLocation>
        <location evidence="1">Nucleus</location>
    </subcellularLocation>
</comment>
<organism evidence="4 5">
    <name type="scientific">Pygocentrus nattereri</name>
    <name type="common">Red-bellied piranha</name>
    <dbReference type="NCBI Taxonomy" id="42514"/>
    <lineage>
        <taxon>Eukaryota</taxon>
        <taxon>Metazoa</taxon>
        <taxon>Chordata</taxon>
        <taxon>Craniata</taxon>
        <taxon>Vertebrata</taxon>
        <taxon>Euteleostomi</taxon>
        <taxon>Actinopterygii</taxon>
        <taxon>Neopterygii</taxon>
        <taxon>Teleostei</taxon>
        <taxon>Ostariophysi</taxon>
        <taxon>Characiformes</taxon>
        <taxon>Characoidei</taxon>
        <taxon>Pygocentrus</taxon>
    </lineage>
</organism>
<dbReference type="InterPro" id="IPR016197">
    <property type="entry name" value="Chromo-like_dom_sf"/>
</dbReference>
<reference evidence="4 5" key="1">
    <citation type="submission" date="2020-10" db="EMBL/GenBank/DDBJ databases">
        <title>Pygocentrus nattereri (red-bellied piranha) genome, fPygNat1, primary haplotype.</title>
        <authorList>
            <person name="Myers G."/>
            <person name="Meyer A."/>
            <person name="Karagic N."/>
            <person name="Pippel M."/>
            <person name="Winkler S."/>
            <person name="Tracey A."/>
            <person name="Wood J."/>
            <person name="Formenti G."/>
            <person name="Howe K."/>
            <person name="Fedrigo O."/>
            <person name="Jarvis E.D."/>
        </authorList>
    </citation>
    <scope>NUCLEOTIDE SEQUENCE [LARGE SCALE GENOMIC DNA]</scope>
</reference>
<protein>
    <recommendedName>
        <fullName evidence="3">Chromo domain-containing protein</fullName>
    </recommendedName>
</protein>
<sequence length="116" mass="13427">MISDVPAVDEWMKRSEEVWEQTHQRGGRIQYLVDWEGYGPEEQCWVLAKDILDPGLIRDFHSRHAERPAPRPRGHPHRPLPSSLPVRLREGQGSQSWTQDHHGYGLGHSRITSISF</sequence>
<dbReference type="Pfam" id="PF00385">
    <property type="entry name" value="Chromo"/>
    <property type="match status" value="1"/>
</dbReference>
<dbReference type="AlphaFoldDB" id="A0AAR2LLQ2"/>
<gene>
    <name evidence="4" type="primary">CA8</name>
</gene>
<accession>A0AAR2LLQ2</accession>
<feature type="domain" description="Chromo" evidence="3">
    <location>
        <begin position="13"/>
        <end position="72"/>
    </location>
</feature>
<reference evidence="4" key="2">
    <citation type="submission" date="2025-08" db="UniProtKB">
        <authorList>
            <consortium name="Ensembl"/>
        </authorList>
    </citation>
    <scope>IDENTIFICATION</scope>
</reference>
<dbReference type="GO" id="GO:0005634">
    <property type="term" value="C:nucleus"/>
    <property type="evidence" value="ECO:0007669"/>
    <property type="project" value="UniProtKB-SubCell"/>
</dbReference>
<dbReference type="Ensembl" id="ENSPNAT00000044639.1">
    <property type="protein sequence ID" value="ENSPNAP00000077483.1"/>
    <property type="gene ID" value="ENSPNAG00000034985.1"/>
</dbReference>
<evidence type="ECO:0000259" key="3">
    <source>
        <dbReference type="PROSITE" id="PS50013"/>
    </source>
</evidence>
<evidence type="ECO:0000313" key="4">
    <source>
        <dbReference type="Ensembl" id="ENSPNAP00000077483.1"/>
    </source>
</evidence>
<dbReference type="Gene3D" id="2.40.50.40">
    <property type="match status" value="1"/>
</dbReference>
<proteinExistence type="predicted"/>
<evidence type="ECO:0000256" key="2">
    <source>
        <dbReference type="SAM" id="MobiDB-lite"/>
    </source>
</evidence>
<dbReference type="SUPFAM" id="SSF54160">
    <property type="entry name" value="Chromo domain-like"/>
    <property type="match status" value="1"/>
</dbReference>
<reference evidence="4" key="3">
    <citation type="submission" date="2025-09" db="UniProtKB">
        <authorList>
            <consortium name="Ensembl"/>
        </authorList>
    </citation>
    <scope>IDENTIFICATION</scope>
</reference>
<name>A0AAR2LLQ2_PYGNA</name>
<dbReference type="InterPro" id="IPR023780">
    <property type="entry name" value="Chromo_domain"/>
</dbReference>
<feature type="region of interest" description="Disordered" evidence="2">
    <location>
        <begin position="62"/>
        <end position="116"/>
    </location>
</feature>
<dbReference type="Proteomes" id="UP001501920">
    <property type="component" value="Chromosome 19"/>
</dbReference>
<dbReference type="InterPro" id="IPR000953">
    <property type="entry name" value="Chromo/chromo_shadow_dom"/>
</dbReference>